<evidence type="ECO:0000256" key="2">
    <source>
        <dbReference type="ARBA" id="ARBA00023034"/>
    </source>
</evidence>
<proteinExistence type="predicted"/>
<dbReference type="GO" id="GO:0005737">
    <property type="term" value="C:cytoplasm"/>
    <property type="evidence" value="ECO:0007669"/>
    <property type="project" value="UniProtKB-ARBA"/>
</dbReference>
<comment type="caution">
    <text evidence="5">The sequence shown here is derived from an EMBL/GenBank/DDBJ whole genome shotgun (WGS) entry which is preliminary data.</text>
</comment>
<dbReference type="Gene3D" id="1.10.3630.10">
    <property type="entry name" value="yeast vps74-n-term truncation variant domain like"/>
    <property type="match status" value="1"/>
</dbReference>
<sequence length="213" mass="22981">MAEGDLSGPSLADDLYFVMHDGVTGHARLHPRLASLGLAGAVIAELLLAERVAVDLESGRDRLYATGRGAVGDPLAQNVIDHVDAEPDHPLDTWLLFLSRTVYADVQSKMIAAKLLSPPAKRLLKSQQPAPTDTNTAVWPLARLNLAIQRRKPPAVRDCVLYGLCVATGCAQQAMWEHDSAFASAMTATLPAPLQRLIIHTEVAIGRVVISRR</sequence>
<dbReference type="EMBL" id="JAFCNB010000004">
    <property type="protein sequence ID" value="MBP2704236.1"/>
    <property type="molecule type" value="Genomic_DNA"/>
</dbReference>
<evidence type="ECO:0000256" key="3">
    <source>
        <dbReference type="ARBA" id="ARBA00023121"/>
    </source>
</evidence>
<evidence type="ECO:0000256" key="1">
    <source>
        <dbReference type="ARBA" id="ARBA00004255"/>
    </source>
</evidence>
<dbReference type="InterPro" id="IPR008628">
    <property type="entry name" value="GPP34-like"/>
</dbReference>
<gene>
    <name evidence="5" type="ORF">JOL79_10480</name>
</gene>
<keyword evidence="6" id="KW-1185">Reference proteome</keyword>
<evidence type="ECO:0000256" key="4">
    <source>
        <dbReference type="ARBA" id="ARBA00023136"/>
    </source>
</evidence>
<dbReference type="Proteomes" id="UP000674234">
    <property type="component" value="Unassembled WGS sequence"/>
</dbReference>
<dbReference type="RefSeq" id="WP_210155520.1">
    <property type="nucleotide sequence ID" value="NZ_JAFCNB010000004.1"/>
</dbReference>
<evidence type="ECO:0000313" key="5">
    <source>
        <dbReference type="EMBL" id="MBP2704236.1"/>
    </source>
</evidence>
<dbReference type="GO" id="GO:0012505">
    <property type="term" value="C:endomembrane system"/>
    <property type="evidence" value="ECO:0007669"/>
    <property type="project" value="UniProtKB-ARBA"/>
</dbReference>
<keyword evidence="4" id="KW-0472">Membrane</keyword>
<dbReference type="Pfam" id="PF05719">
    <property type="entry name" value="GPP34"/>
    <property type="match status" value="1"/>
</dbReference>
<organism evidence="5 6">
    <name type="scientific">Microbispora oryzae</name>
    <dbReference type="NCBI Taxonomy" id="2806554"/>
    <lineage>
        <taxon>Bacteria</taxon>
        <taxon>Bacillati</taxon>
        <taxon>Actinomycetota</taxon>
        <taxon>Actinomycetes</taxon>
        <taxon>Streptosporangiales</taxon>
        <taxon>Streptosporangiaceae</taxon>
        <taxon>Microbispora</taxon>
    </lineage>
</organism>
<accession>A0A940WEZ3</accession>
<evidence type="ECO:0000313" key="6">
    <source>
        <dbReference type="Proteomes" id="UP000674234"/>
    </source>
</evidence>
<dbReference type="AlphaFoldDB" id="A0A940WEZ3"/>
<dbReference type="InterPro" id="IPR038261">
    <property type="entry name" value="GPP34-like_sf"/>
</dbReference>
<dbReference type="GO" id="GO:0070273">
    <property type="term" value="F:phosphatidylinositol-4-phosphate binding"/>
    <property type="evidence" value="ECO:0007669"/>
    <property type="project" value="InterPro"/>
</dbReference>
<keyword evidence="2" id="KW-0333">Golgi apparatus</keyword>
<reference evidence="5" key="1">
    <citation type="submission" date="2021-02" db="EMBL/GenBank/DDBJ databases">
        <title>Draft genome sequence of Microbispora sp. RL4-1S isolated from rice leaves in Thailand.</title>
        <authorList>
            <person name="Muangham S."/>
            <person name="Duangmal K."/>
        </authorList>
    </citation>
    <scope>NUCLEOTIDE SEQUENCE</scope>
    <source>
        <strain evidence="5">RL4-1S</strain>
    </source>
</reference>
<keyword evidence="3" id="KW-0446">Lipid-binding</keyword>
<name>A0A940WEZ3_9ACTN</name>
<comment type="subcellular location">
    <subcellularLocation>
        <location evidence="1">Golgi apparatus membrane</location>
        <topology evidence="1">Peripheral membrane protein</topology>
        <orientation evidence="1">Cytoplasmic side</orientation>
    </subcellularLocation>
</comment>
<protein>
    <submittedName>
        <fullName evidence="5">GPP34 family phosphoprotein</fullName>
    </submittedName>
</protein>